<dbReference type="InterPro" id="IPR001387">
    <property type="entry name" value="Cro/C1-type_HTH"/>
</dbReference>
<dbReference type="InterPro" id="IPR027417">
    <property type="entry name" value="P-loop_NTPase"/>
</dbReference>
<protein>
    <submittedName>
        <fullName evidence="2">Helix-turn-helix domain-containing protein</fullName>
    </submittedName>
</protein>
<dbReference type="InterPro" id="IPR049945">
    <property type="entry name" value="AAA_22"/>
</dbReference>
<gene>
    <name evidence="2" type="ORF">DW813_00855</name>
</gene>
<evidence type="ECO:0000313" key="3">
    <source>
        <dbReference type="Proteomes" id="UP000266391"/>
    </source>
</evidence>
<dbReference type="InterPro" id="IPR052026">
    <property type="entry name" value="ExeA_AAA_ATPase_DNA-bind"/>
</dbReference>
<accession>A0A396AMH4</accession>
<dbReference type="RefSeq" id="WP_118091772.1">
    <property type="nucleotide sequence ID" value="NZ_QSIQ01000001.1"/>
</dbReference>
<evidence type="ECO:0000259" key="1">
    <source>
        <dbReference type="PROSITE" id="PS50943"/>
    </source>
</evidence>
<dbReference type="SMART" id="SM00530">
    <property type="entry name" value="HTH_XRE"/>
    <property type="match status" value="1"/>
</dbReference>
<evidence type="ECO:0000313" key="2">
    <source>
        <dbReference type="EMBL" id="RHD06448.1"/>
    </source>
</evidence>
<dbReference type="CDD" id="cd00093">
    <property type="entry name" value="HTH_XRE"/>
    <property type="match status" value="1"/>
</dbReference>
<dbReference type="InterPro" id="IPR010982">
    <property type="entry name" value="Lambda_DNA-bd_dom_sf"/>
</dbReference>
<dbReference type="SUPFAM" id="SSF47413">
    <property type="entry name" value="lambda repressor-like DNA-binding domains"/>
    <property type="match status" value="1"/>
</dbReference>
<sequence>MEALKTYTQEKTLAERVNEILAAEKMNKQELAMKLNISRSMISQYLNGKYNSNPETIEARLKEFVSAYENGTADIMAVPDTMINSNVQPAKLGVTGGVRPKIQYFESTDYVQTIGLCTSCQKEVGIGIVVARSGYGKTHALRKYATMPRVVYIEGNENMNCKDIVRRIEGKIGMQRSYGSIDERTERIIEFFNINQGYLIIMDEADKLINKYTQKKIELLRNISDGAQVGLVLAGEPVLESLLKQYDARFANRMDFYYKLRGLSEEEVRDYLEGYDVEEGAMTEFLSRARNTQTGCFRLLDRTLNNVIRILKDSGQSTITTKVISQASSMMML</sequence>
<proteinExistence type="predicted"/>
<comment type="caution">
    <text evidence="2">The sequence shown here is derived from an EMBL/GenBank/DDBJ whole genome shotgun (WGS) entry which is preliminary data.</text>
</comment>
<dbReference type="Gene3D" id="1.10.260.40">
    <property type="entry name" value="lambda repressor-like DNA-binding domains"/>
    <property type="match status" value="1"/>
</dbReference>
<organism evidence="2 3">
    <name type="scientific">Roseburia inulinivorans</name>
    <dbReference type="NCBI Taxonomy" id="360807"/>
    <lineage>
        <taxon>Bacteria</taxon>
        <taxon>Bacillati</taxon>
        <taxon>Bacillota</taxon>
        <taxon>Clostridia</taxon>
        <taxon>Lachnospirales</taxon>
        <taxon>Lachnospiraceae</taxon>
        <taxon>Roseburia</taxon>
    </lineage>
</organism>
<dbReference type="EMBL" id="QSIQ01000001">
    <property type="protein sequence ID" value="RHD06448.1"/>
    <property type="molecule type" value="Genomic_DNA"/>
</dbReference>
<name>A0A396AMH4_9FIRM</name>
<dbReference type="PROSITE" id="PS50943">
    <property type="entry name" value="HTH_CROC1"/>
    <property type="match status" value="1"/>
</dbReference>
<feature type="domain" description="HTH cro/C1-type" evidence="1">
    <location>
        <begin position="17"/>
        <end position="59"/>
    </location>
</feature>
<dbReference type="Pfam" id="PF01381">
    <property type="entry name" value="HTH_3"/>
    <property type="match status" value="1"/>
</dbReference>
<dbReference type="GO" id="GO:0003677">
    <property type="term" value="F:DNA binding"/>
    <property type="evidence" value="ECO:0007669"/>
    <property type="project" value="InterPro"/>
</dbReference>
<dbReference type="Pfam" id="PF13401">
    <property type="entry name" value="AAA_22"/>
    <property type="match status" value="1"/>
</dbReference>
<dbReference type="AlphaFoldDB" id="A0A396AMH4"/>
<dbReference type="PANTHER" id="PTHR35894">
    <property type="entry name" value="GENERAL SECRETION PATHWAY PROTEIN A-RELATED"/>
    <property type="match status" value="1"/>
</dbReference>
<dbReference type="Proteomes" id="UP000266391">
    <property type="component" value="Unassembled WGS sequence"/>
</dbReference>
<dbReference type="GO" id="GO:0016887">
    <property type="term" value="F:ATP hydrolysis activity"/>
    <property type="evidence" value="ECO:0007669"/>
    <property type="project" value="InterPro"/>
</dbReference>
<dbReference type="PANTHER" id="PTHR35894:SF1">
    <property type="entry name" value="PHOSPHORIBULOKINASE _ URIDINE KINASE FAMILY"/>
    <property type="match status" value="1"/>
</dbReference>
<dbReference type="Gene3D" id="3.40.50.300">
    <property type="entry name" value="P-loop containing nucleotide triphosphate hydrolases"/>
    <property type="match status" value="1"/>
</dbReference>
<dbReference type="SUPFAM" id="SSF52540">
    <property type="entry name" value="P-loop containing nucleoside triphosphate hydrolases"/>
    <property type="match status" value="1"/>
</dbReference>
<reference evidence="2 3" key="1">
    <citation type="submission" date="2018-08" db="EMBL/GenBank/DDBJ databases">
        <title>A genome reference for cultivated species of the human gut microbiota.</title>
        <authorList>
            <person name="Zou Y."/>
            <person name="Xue W."/>
            <person name="Luo G."/>
        </authorList>
    </citation>
    <scope>NUCLEOTIDE SEQUENCE [LARGE SCALE GENOMIC DNA]</scope>
    <source>
        <strain evidence="2 3">AM32-8LB</strain>
    </source>
</reference>